<accession>A0AAW2JJG1</accession>
<reference evidence="1" key="1">
    <citation type="submission" date="2020-06" db="EMBL/GenBank/DDBJ databases">
        <authorList>
            <person name="Li T."/>
            <person name="Hu X."/>
            <person name="Zhang T."/>
            <person name="Song X."/>
            <person name="Zhang H."/>
            <person name="Dai N."/>
            <person name="Sheng W."/>
            <person name="Hou X."/>
            <person name="Wei L."/>
        </authorList>
    </citation>
    <scope>NUCLEOTIDE SEQUENCE</scope>
    <source>
        <strain evidence="1">KEN8</strain>
        <tissue evidence="1">Leaf</tissue>
    </source>
</reference>
<proteinExistence type="predicted"/>
<protein>
    <recommendedName>
        <fullName evidence="2">DUF4283 domain-containing protein</fullName>
    </recommendedName>
</protein>
<evidence type="ECO:0008006" key="2">
    <source>
        <dbReference type="Google" id="ProtNLM"/>
    </source>
</evidence>
<dbReference type="SUPFAM" id="SSF56219">
    <property type="entry name" value="DNase I-like"/>
    <property type="match status" value="1"/>
</dbReference>
<dbReference type="InterPro" id="IPR036691">
    <property type="entry name" value="Endo/exonu/phosph_ase_sf"/>
</dbReference>
<feature type="non-terminal residue" evidence="1">
    <location>
        <position position="299"/>
    </location>
</feature>
<dbReference type="AlphaFoldDB" id="A0AAW2JJG1"/>
<gene>
    <name evidence="1" type="ORF">Scaly_3117700</name>
</gene>
<dbReference type="EMBL" id="JACGWM010001158">
    <property type="protein sequence ID" value="KAL0294680.1"/>
    <property type="molecule type" value="Genomic_DNA"/>
</dbReference>
<reference evidence="1" key="2">
    <citation type="journal article" date="2024" name="Plant">
        <title>Genomic evolution and insights into agronomic trait innovations of Sesamum species.</title>
        <authorList>
            <person name="Miao H."/>
            <person name="Wang L."/>
            <person name="Qu L."/>
            <person name="Liu H."/>
            <person name="Sun Y."/>
            <person name="Le M."/>
            <person name="Wang Q."/>
            <person name="Wei S."/>
            <person name="Zheng Y."/>
            <person name="Lin W."/>
            <person name="Duan Y."/>
            <person name="Cao H."/>
            <person name="Xiong S."/>
            <person name="Wang X."/>
            <person name="Wei L."/>
            <person name="Li C."/>
            <person name="Ma Q."/>
            <person name="Ju M."/>
            <person name="Zhao R."/>
            <person name="Li G."/>
            <person name="Mu C."/>
            <person name="Tian Q."/>
            <person name="Mei H."/>
            <person name="Zhang T."/>
            <person name="Gao T."/>
            <person name="Zhang H."/>
        </authorList>
    </citation>
    <scope>NUCLEOTIDE SEQUENCE</scope>
    <source>
        <strain evidence="1">KEN8</strain>
    </source>
</reference>
<dbReference type="PANTHER" id="PTHR33710">
    <property type="entry name" value="BNAC02G09200D PROTEIN"/>
    <property type="match status" value="1"/>
</dbReference>
<name>A0AAW2JJG1_9LAMI</name>
<dbReference type="Gene3D" id="3.60.10.10">
    <property type="entry name" value="Endonuclease/exonuclease/phosphatase"/>
    <property type="match status" value="1"/>
</dbReference>
<evidence type="ECO:0000313" key="1">
    <source>
        <dbReference type="EMBL" id="KAL0294680.1"/>
    </source>
</evidence>
<sequence>MEDVIEGGPWLFQGQPIVLQAWEQGMSLRRQKHNQIPVWVRLKHLPMEYWTDEGLSTVASGIGTPLYSDGITKIAPALTTPARRGWLMIKLASWNVRGLNGPDHQRAVEQVGSLGDLAYPVYRHFRRTLVSFRDFNAVIDTSEVYGRAADTSASMAEFCSCVRDTGLVQLPFTGCPFTWHNCSEGPRSLWKRLDRMLANVAWLDAWPGSSYISALPSTSDHSPLILTGMDRIPDRAIFRELDLEFLRRDLKHSITLAEATLLVAPVTHLEVKEAFFDIGERVPRARMGIHRPSIELHGL</sequence>
<dbReference type="PANTHER" id="PTHR33710:SF13">
    <property type="entry name" value="ENDONUCLEASE_EXONUCLEASE_PHOSPHATASE FAMILY PROTEIN"/>
    <property type="match status" value="1"/>
</dbReference>
<comment type="caution">
    <text evidence="1">The sequence shown here is derived from an EMBL/GenBank/DDBJ whole genome shotgun (WGS) entry which is preliminary data.</text>
</comment>
<organism evidence="1">
    <name type="scientific">Sesamum calycinum</name>
    <dbReference type="NCBI Taxonomy" id="2727403"/>
    <lineage>
        <taxon>Eukaryota</taxon>
        <taxon>Viridiplantae</taxon>
        <taxon>Streptophyta</taxon>
        <taxon>Embryophyta</taxon>
        <taxon>Tracheophyta</taxon>
        <taxon>Spermatophyta</taxon>
        <taxon>Magnoliopsida</taxon>
        <taxon>eudicotyledons</taxon>
        <taxon>Gunneridae</taxon>
        <taxon>Pentapetalae</taxon>
        <taxon>asterids</taxon>
        <taxon>lamiids</taxon>
        <taxon>Lamiales</taxon>
        <taxon>Pedaliaceae</taxon>
        <taxon>Sesamum</taxon>
    </lineage>
</organism>